<accession>A0A0V0Q945</accession>
<keyword evidence="2" id="KW-1185">Reference proteome</keyword>
<comment type="caution">
    <text evidence="1">The sequence shown here is derived from an EMBL/GenBank/DDBJ whole genome shotgun (WGS) entry which is preliminary data.</text>
</comment>
<evidence type="ECO:0000313" key="1">
    <source>
        <dbReference type="EMBL" id="KRW98710.1"/>
    </source>
</evidence>
<name>A0A0V0Q945_PSEPJ</name>
<proteinExistence type="predicted"/>
<sequence length="363" mass="42550">MQSIKLNSCYQKQKKEQNDQNKQTLLTHYASQLQELGNVYLFLNKLEESLEIYQLAQKQYQIIDPEGNSKQYLQLMEIMSSIYIDMNQVEQGQKQMEIIMQKIGPQPQNPELIELYLRIAFNMSKLYYNANLIEESENYAKKLLQVKNKDKYIPLEAQLQIYEFITQLMITKQDYQQAQQFINILNEYINLADAQESDYQALSHLYQGHIYLNNDDKIKAIEQLQKSAIVAEKVMGKENDVYIEASITMGLTQIGHGMDQKDSNSVQQGVNGLLELIDIVKTQVQFVFQQSRIYQILAAGYNYLGETEKALQMLENYKNSKFEMFELLEQEGQQVEEQKKEILEYVESQKQLFQQQANDKKQN</sequence>
<dbReference type="SMART" id="SM00028">
    <property type="entry name" value="TPR"/>
    <property type="match status" value="3"/>
</dbReference>
<protein>
    <recommendedName>
        <fullName evidence="3">Tetratricopeptide repeat protein</fullName>
    </recommendedName>
</protein>
<evidence type="ECO:0000313" key="2">
    <source>
        <dbReference type="Proteomes" id="UP000054937"/>
    </source>
</evidence>
<dbReference type="InParanoid" id="A0A0V0Q945"/>
<dbReference type="InterPro" id="IPR019734">
    <property type="entry name" value="TPR_rpt"/>
</dbReference>
<reference evidence="1 2" key="1">
    <citation type="journal article" date="2015" name="Sci. Rep.">
        <title>Genome of the facultative scuticociliatosis pathogen Pseudocohnilembus persalinus provides insight into its virulence through horizontal gene transfer.</title>
        <authorList>
            <person name="Xiong J."/>
            <person name="Wang G."/>
            <person name="Cheng J."/>
            <person name="Tian M."/>
            <person name="Pan X."/>
            <person name="Warren A."/>
            <person name="Jiang C."/>
            <person name="Yuan D."/>
            <person name="Miao W."/>
        </authorList>
    </citation>
    <scope>NUCLEOTIDE SEQUENCE [LARGE SCALE GENOMIC DNA]</scope>
    <source>
        <strain evidence="1">36N120E</strain>
    </source>
</reference>
<dbReference type="Gene3D" id="1.25.40.10">
    <property type="entry name" value="Tetratricopeptide repeat domain"/>
    <property type="match status" value="1"/>
</dbReference>
<dbReference type="EMBL" id="LDAU01000232">
    <property type="protein sequence ID" value="KRW98710.1"/>
    <property type="molecule type" value="Genomic_DNA"/>
</dbReference>
<dbReference type="Proteomes" id="UP000054937">
    <property type="component" value="Unassembled WGS sequence"/>
</dbReference>
<dbReference type="AlphaFoldDB" id="A0A0V0Q945"/>
<gene>
    <name evidence="1" type="ORF">PPERSA_00298</name>
</gene>
<dbReference type="InterPro" id="IPR011990">
    <property type="entry name" value="TPR-like_helical_dom_sf"/>
</dbReference>
<evidence type="ECO:0008006" key="3">
    <source>
        <dbReference type="Google" id="ProtNLM"/>
    </source>
</evidence>
<dbReference type="SUPFAM" id="SSF48452">
    <property type="entry name" value="TPR-like"/>
    <property type="match status" value="2"/>
</dbReference>
<organism evidence="1 2">
    <name type="scientific">Pseudocohnilembus persalinus</name>
    <name type="common">Ciliate</name>
    <dbReference type="NCBI Taxonomy" id="266149"/>
    <lineage>
        <taxon>Eukaryota</taxon>
        <taxon>Sar</taxon>
        <taxon>Alveolata</taxon>
        <taxon>Ciliophora</taxon>
        <taxon>Intramacronucleata</taxon>
        <taxon>Oligohymenophorea</taxon>
        <taxon>Scuticociliatia</taxon>
        <taxon>Philasterida</taxon>
        <taxon>Pseudocohnilembidae</taxon>
        <taxon>Pseudocohnilembus</taxon>
    </lineage>
</organism>